<sequence length="280" mass="28665">MHIGKISAIVAQVSLTSASVLAGENMGKRDSWEDAKASALSKASQAAAKFNQRNAAPEAMITPAPEKRQNNGKRDFNPMDQGQQYNGIPNPQNQWADNNGAYQSYYFGAAAQGQAFAPPAAAANGAYNDDNWAQQGWQSDANWAQQGWQSDAAAGQQAASDWQAYGSAIGSSWAAYGASVAASAQGQASDAVIYAQGVAVTAAVGNNGNWQGDVASAQTLASSFHSEFQGGVANPTGVLPTPSAPHGTQMVQVNEGSSGLSAAKAVGVAAAMAGFVFGML</sequence>
<evidence type="ECO:0000256" key="1">
    <source>
        <dbReference type="SAM" id="MobiDB-lite"/>
    </source>
</evidence>
<reference evidence="3" key="2">
    <citation type="submission" date="2023-05" db="EMBL/GenBank/DDBJ databases">
        <authorList>
            <consortium name="Lawrence Berkeley National Laboratory"/>
            <person name="Steindorff A."/>
            <person name="Hensen N."/>
            <person name="Bonometti L."/>
            <person name="Westerberg I."/>
            <person name="Brannstrom I.O."/>
            <person name="Guillou S."/>
            <person name="Cros-Aarteil S."/>
            <person name="Calhoun S."/>
            <person name="Haridas S."/>
            <person name="Kuo A."/>
            <person name="Mondo S."/>
            <person name="Pangilinan J."/>
            <person name="Riley R."/>
            <person name="Labutti K."/>
            <person name="Andreopoulos B."/>
            <person name="Lipzen A."/>
            <person name="Chen C."/>
            <person name="Yanf M."/>
            <person name="Daum C."/>
            <person name="Ng V."/>
            <person name="Clum A."/>
            <person name="Ohm R."/>
            <person name="Martin F."/>
            <person name="Silar P."/>
            <person name="Natvig D."/>
            <person name="Lalanne C."/>
            <person name="Gautier V."/>
            <person name="Ament-Velasquez S.L."/>
            <person name="Kruys A."/>
            <person name="Hutchinson M.I."/>
            <person name="Powell A.J."/>
            <person name="Barry K."/>
            <person name="Miller A.N."/>
            <person name="Grigoriev I.V."/>
            <person name="Debuchy R."/>
            <person name="Gladieux P."/>
            <person name="Thoren M.H."/>
            <person name="Johannesson H."/>
        </authorList>
    </citation>
    <scope>NUCLEOTIDE SEQUENCE</scope>
    <source>
        <strain evidence="3">CBS 315.58</strain>
    </source>
</reference>
<protein>
    <submittedName>
        <fullName evidence="3">Uncharacterized protein</fullName>
    </submittedName>
</protein>
<organism evidence="3 4">
    <name type="scientific">Triangularia verruculosa</name>
    <dbReference type="NCBI Taxonomy" id="2587418"/>
    <lineage>
        <taxon>Eukaryota</taxon>
        <taxon>Fungi</taxon>
        <taxon>Dikarya</taxon>
        <taxon>Ascomycota</taxon>
        <taxon>Pezizomycotina</taxon>
        <taxon>Sordariomycetes</taxon>
        <taxon>Sordariomycetidae</taxon>
        <taxon>Sordariales</taxon>
        <taxon>Podosporaceae</taxon>
        <taxon>Triangularia</taxon>
    </lineage>
</organism>
<evidence type="ECO:0000313" key="4">
    <source>
        <dbReference type="Proteomes" id="UP001303160"/>
    </source>
</evidence>
<reference evidence="3" key="1">
    <citation type="journal article" date="2023" name="Mol. Phylogenet. Evol.">
        <title>Genome-scale phylogeny and comparative genomics of the fungal order Sordariales.</title>
        <authorList>
            <person name="Hensen N."/>
            <person name="Bonometti L."/>
            <person name="Westerberg I."/>
            <person name="Brannstrom I.O."/>
            <person name="Guillou S."/>
            <person name="Cros-Aarteil S."/>
            <person name="Calhoun S."/>
            <person name="Haridas S."/>
            <person name="Kuo A."/>
            <person name="Mondo S."/>
            <person name="Pangilinan J."/>
            <person name="Riley R."/>
            <person name="LaButti K."/>
            <person name="Andreopoulos B."/>
            <person name="Lipzen A."/>
            <person name="Chen C."/>
            <person name="Yan M."/>
            <person name="Daum C."/>
            <person name="Ng V."/>
            <person name="Clum A."/>
            <person name="Steindorff A."/>
            <person name="Ohm R.A."/>
            <person name="Martin F."/>
            <person name="Silar P."/>
            <person name="Natvig D.O."/>
            <person name="Lalanne C."/>
            <person name="Gautier V."/>
            <person name="Ament-Velasquez S.L."/>
            <person name="Kruys A."/>
            <person name="Hutchinson M.I."/>
            <person name="Powell A.J."/>
            <person name="Barry K."/>
            <person name="Miller A.N."/>
            <person name="Grigoriev I.V."/>
            <person name="Debuchy R."/>
            <person name="Gladieux P."/>
            <person name="Hiltunen Thoren M."/>
            <person name="Johannesson H."/>
        </authorList>
    </citation>
    <scope>NUCLEOTIDE SEQUENCE</scope>
    <source>
        <strain evidence="3">CBS 315.58</strain>
    </source>
</reference>
<comment type="caution">
    <text evidence="3">The sequence shown here is derived from an EMBL/GenBank/DDBJ whole genome shotgun (WGS) entry which is preliminary data.</text>
</comment>
<keyword evidence="4" id="KW-1185">Reference proteome</keyword>
<proteinExistence type="predicted"/>
<gene>
    <name evidence="3" type="ORF">QBC40DRAFT_310927</name>
</gene>
<evidence type="ECO:0000313" key="3">
    <source>
        <dbReference type="EMBL" id="KAK4195099.1"/>
    </source>
</evidence>
<dbReference type="AlphaFoldDB" id="A0AAN7AQ78"/>
<feature type="signal peptide" evidence="2">
    <location>
        <begin position="1"/>
        <end position="22"/>
    </location>
</feature>
<evidence type="ECO:0000256" key="2">
    <source>
        <dbReference type="SAM" id="SignalP"/>
    </source>
</evidence>
<feature type="compositionally biased region" description="Basic and acidic residues" evidence="1">
    <location>
        <begin position="65"/>
        <end position="77"/>
    </location>
</feature>
<dbReference type="EMBL" id="MU864025">
    <property type="protein sequence ID" value="KAK4195099.1"/>
    <property type="molecule type" value="Genomic_DNA"/>
</dbReference>
<accession>A0AAN7AQ78</accession>
<dbReference type="Proteomes" id="UP001303160">
    <property type="component" value="Unassembled WGS sequence"/>
</dbReference>
<keyword evidence="2" id="KW-0732">Signal</keyword>
<feature type="region of interest" description="Disordered" evidence="1">
    <location>
        <begin position="51"/>
        <end position="81"/>
    </location>
</feature>
<name>A0AAN7AQ78_9PEZI</name>
<feature type="chain" id="PRO_5042865959" evidence="2">
    <location>
        <begin position="23"/>
        <end position="280"/>
    </location>
</feature>